<feature type="transmembrane region" description="Helical" evidence="1">
    <location>
        <begin position="239"/>
        <end position="255"/>
    </location>
</feature>
<keyword evidence="1" id="KW-0472">Membrane</keyword>
<keyword evidence="1" id="KW-1133">Transmembrane helix</keyword>
<protein>
    <recommendedName>
        <fullName evidence="2">CAAX prenyl protease 2/Lysostaphin resistance protein A-like domain-containing protein</fullName>
    </recommendedName>
</protein>
<evidence type="ECO:0000256" key="1">
    <source>
        <dbReference type="SAM" id="Phobius"/>
    </source>
</evidence>
<reference evidence="3 4" key="1">
    <citation type="submission" date="2023-07" db="EMBL/GenBank/DDBJ databases">
        <title>Functional and genomic diversity of the sorghum phyllosphere microbiome.</title>
        <authorList>
            <person name="Shade A."/>
        </authorList>
    </citation>
    <scope>NUCLEOTIDE SEQUENCE [LARGE SCALE GENOMIC DNA]</scope>
    <source>
        <strain evidence="3 4">SORGH_AS_1207</strain>
    </source>
</reference>
<feature type="transmembrane region" description="Helical" evidence="1">
    <location>
        <begin position="54"/>
        <end position="77"/>
    </location>
</feature>
<keyword evidence="4" id="KW-1185">Reference proteome</keyword>
<evidence type="ECO:0000259" key="2">
    <source>
        <dbReference type="Pfam" id="PF02517"/>
    </source>
</evidence>
<dbReference type="Proteomes" id="UP001226691">
    <property type="component" value="Unassembled WGS sequence"/>
</dbReference>
<keyword evidence="1" id="KW-0812">Transmembrane</keyword>
<feature type="transmembrane region" description="Helical" evidence="1">
    <location>
        <begin position="89"/>
        <end position="113"/>
    </location>
</feature>
<name>A0ABU0TT59_MICTR</name>
<dbReference type="Pfam" id="PF02517">
    <property type="entry name" value="Rce1-like"/>
    <property type="match status" value="1"/>
</dbReference>
<evidence type="ECO:0000313" key="3">
    <source>
        <dbReference type="EMBL" id="MDQ1122640.1"/>
    </source>
</evidence>
<comment type="caution">
    <text evidence="3">The sequence shown here is derived from an EMBL/GenBank/DDBJ whole genome shotgun (WGS) entry which is preliminary data.</text>
</comment>
<feature type="transmembrane region" description="Helical" evidence="1">
    <location>
        <begin position="190"/>
        <end position="209"/>
    </location>
</feature>
<evidence type="ECO:0000313" key="4">
    <source>
        <dbReference type="Proteomes" id="UP001226691"/>
    </source>
</evidence>
<feature type="transmembrane region" description="Helical" evidence="1">
    <location>
        <begin position="12"/>
        <end position="33"/>
    </location>
</feature>
<dbReference type="InterPro" id="IPR003675">
    <property type="entry name" value="Rce1/LyrA-like_dom"/>
</dbReference>
<accession>A0ABU0TT59</accession>
<proteinExistence type="predicted"/>
<sequence length="256" mass="27520">MLVQLPLLIRVILVATLIFAYYLGVKQLLFVAARMLALRLRRFSRHSRSEVQGVLELSFAVIGHIVFVVLFFAVSGVQLGDLGLDGPPLLLPLGALIGIGELAVAMFFCQLIVTGLDRSRVPVAVGASSAGTANPTSSWMSASRAGWVRHHISSFQVLPVSLSITLSGAQVACEEIVFRSLLIVLFQDSGIAVSFIIPGALFVIMQVFFMPSARAAMFPVVGGAIMAVVHGILFTSVPFVWPLIVAHVVFFYIAVL</sequence>
<gene>
    <name evidence="3" type="ORF">QE412_001213</name>
</gene>
<feature type="domain" description="CAAX prenyl protease 2/Lysostaphin resistance protein A-like" evidence="2">
    <location>
        <begin position="161"/>
        <end position="250"/>
    </location>
</feature>
<organism evidence="3 4">
    <name type="scientific">Microbacterium trichothecenolyticum</name>
    <name type="common">Aureobacterium trichothecenolyticum</name>
    <dbReference type="NCBI Taxonomy" id="69370"/>
    <lineage>
        <taxon>Bacteria</taxon>
        <taxon>Bacillati</taxon>
        <taxon>Actinomycetota</taxon>
        <taxon>Actinomycetes</taxon>
        <taxon>Micrococcales</taxon>
        <taxon>Microbacteriaceae</taxon>
        <taxon>Microbacterium</taxon>
    </lineage>
</organism>
<dbReference type="EMBL" id="JAUTBF010000001">
    <property type="protein sequence ID" value="MDQ1122640.1"/>
    <property type="molecule type" value="Genomic_DNA"/>
</dbReference>